<accession>A0A0E2H9Y8</accession>
<dbReference type="GO" id="GO:0008081">
    <property type="term" value="F:phosphoric diester hydrolase activity"/>
    <property type="evidence" value="ECO:0007669"/>
    <property type="project" value="TreeGrafter"/>
</dbReference>
<organism evidence="2 3">
    <name type="scientific">[Clostridium] clostridioforme 90A8</name>
    <dbReference type="NCBI Taxonomy" id="999408"/>
    <lineage>
        <taxon>Bacteria</taxon>
        <taxon>Bacillati</taxon>
        <taxon>Bacillota</taxon>
        <taxon>Clostridia</taxon>
        <taxon>Lachnospirales</taxon>
        <taxon>Lachnospiraceae</taxon>
        <taxon>Enterocloster</taxon>
    </lineage>
</organism>
<dbReference type="Proteomes" id="UP000013085">
    <property type="component" value="Unassembled WGS sequence"/>
</dbReference>
<evidence type="ECO:0000313" key="2">
    <source>
        <dbReference type="EMBL" id="ENZ13760.1"/>
    </source>
</evidence>
<feature type="domain" description="Xylose isomerase-like TIM barrel" evidence="1">
    <location>
        <begin position="5"/>
        <end position="84"/>
    </location>
</feature>
<proteinExistence type="predicted"/>
<dbReference type="PANTHER" id="PTHR21445">
    <property type="entry name" value="ENDONUCLEASE IV ENDODEOXYRIBONUCLEASE IV"/>
    <property type="match status" value="1"/>
</dbReference>
<dbReference type="GO" id="GO:0003677">
    <property type="term" value="F:DNA binding"/>
    <property type="evidence" value="ECO:0007669"/>
    <property type="project" value="InterPro"/>
</dbReference>
<evidence type="ECO:0000313" key="3">
    <source>
        <dbReference type="Proteomes" id="UP000013085"/>
    </source>
</evidence>
<name>A0A0E2H9Y8_9FIRM</name>
<protein>
    <recommendedName>
        <fullName evidence="1">Xylose isomerase-like TIM barrel domain-containing protein</fullName>
    </recommendedName>
</protein>
<dbReference type="PATRIC" id="fig|999408.3.peg.2875"/>
<dbReference type="RefSeq" id="WP_002595923.1">
    <property type="nucleotide sequence ID" value="NZ_KB851021.1"/>
</dbReference>
<gene>
    <name evidence="2" type="ORF">HMPREF1090_02655</name>
</gene>
<reference evidence="2 3" key="1">
    <citation type="submission" date="2013-01" db="EMBL/GenBank/DDBJ databases">
        <title>The Genome Sequence of Clostridium clostridioforme 90A8.</title>
        <authorList>
            <consortium name="The Broad Institute Genome Sequencing Platform"/>
            <person name="Earl A."/>
            <person name="Ward D."/>
            <person name="Feldgarden M."/>
            <person name="Gevers D."/>
            <person name="Courvalin P."/>
            <person name="Lambert T."/>
            <person name="Walker B."/>
            <person name="Young S.K."/>
            <person name="Zeng Q."/>
            <person name="Gargeya S."/>
            <person name="Fitzgerald M."/>
            <person name="Haas B."/>
            <person name="Abouelleil A."/>
            <person name="Alvarado L."/>
            <person name="Arachchi H.M."/>
            <person name="Berlin A.M."/>
            <person name="Chapman S.B."/>
            <person name="Dewar J."/>
            <person name="Goldberg J."/>
            <person name="Griggs A."/>
            <person name="Gujja S."/>
            <person name="Hansen M."/>
            <person name="Howarth C."/>
            <person name="Imamovic A."/>
            <person name="Larimer J."/>
            <person name="McCowan C."/>
            <person name="Murphy C."/>
            <person name="Neiman D."/>
            <person name="Pearson M."/>
            <person name="Priest M."/>
            <person name="Roberts A."/>
            <person name="Saif S."/>
            <person name="Shea T."/>
            <person name="Sisk P."/>
            <person name="Sykes S."/>
            <person name="Wortman J."/>
            <person name="Nusbaum C."/>
            <person name="Birren B."/>
        </authorList>
    </citation>
    <scope>NUCLEOTIDE SEQUENCE [LARGE SCALE GENOMIC DNA]</scope>
    <source>
        <strain evidence="2 3">90A8</strain>
    </source>
</reference>
<dbReference type="GO" id="GO:0006284">
    <property type="term" value="P:base-excision repair"/>
    <property type="evidence" value="ECO:0007669"/>
    <property type="project" value="TreeGrafter"/>
</dbReference>
<sequence length="103" mass="11658">MPGNLYNLHPGSRLDQPLDSAIEQIIQGLNHVMFPDMKTTVLLETMSGKGSEVGRRFEELKEILDRVVQKDQIGVCMDACHMWDSMTVSFAWIFCGGHGKKYE</sequence>
<dbReference type="GO" id="GO:0003906">
    <property type="term" value="F:DNA-(apurinic or apyrimidinic site) endonuclease activity"/>
    <property type="evidence" value="ECO:0007669"/>
    <property type="project" value="TreeGrafter"/>
</dbReference>
<comment type="caution">
    <text evidence="2">The sequence shown here is derived from an EMBL/GenBank/DDBJ whole genome shotgun (WGS) entry which is preliminary data.</text>
</comment>
<dbReference type="AlphaFoldDB" id="A0A0E2H9Y8"/>
<evidence type="ECO:0000259" key="1">
    <source>
        <dbReference type="Pfam" id="PF01261"/>
    </source>
</evidence>
<dbReference type="EMBL" id="AGYR01000029">
    <property type="protein sequence ID" value="ENZ13760.1"/>
    <property type="molecule type" value="Genomic_DNA"/>
</dbReference>
<dbReference type="SUPFAM" id="SSF51658">
    <property type="entry name" value="Xylose isomerase-like"/>
    <property type="match status" value="1"/>
</dbReference>
<dbReference type="Gene3D" id="3.20.20.150">
    <property type="entry name" value="Divalent-metal-dependent TIM barrel enzymes"/>
    <property type="match status" value="1"/>
</dbReference>
<dbReference type="Pfam" id="PF01261">
    <property type="entry name" value="AP_endonuc_2"/>
    <property type="match status" value="1"/>
</dbReference>
<dbReference type="GO" id="GO:0008270">
    <property type="term" value="F:zinc ion binding"/>
    <property type="evidence" value="ECO:0007669"/>
    <property type="project" value="InterPro"/>
</dbReference>
<dbReference type="InterPro" id="IPR013022">
    <property type="entry name" value="Xyl_isomerase-like_TIM-brl"/>
</dbReference>
<dbReference type="InterPro" id="IPR001719">
    <property type="entry name" value="AP_endonuc_2"/>
</dbReference>
<dbReference type="InterPro" id="IPR036237">
    <property type="entry name" value="Xyl_isomerase-like_sf"/>
</dbReference>
<dbReference type="PANTHER" id="PTHR21445:SF0">
    <property type="entry name" value="APURINIC-APYRIMIDINIC ENDONUCLEASE"/>
    <property type="match status" value="1"/>
</dbReference>
<dbReference type="HOGENOM" id="CLU_2258832_0_0_9"/>